<protein>
    <submittedName>
        <fullName evidence="1">DUF2528 family protein</fullName>
    </submittedName>
</protein>
<comment type="caution">
    <text evidence="1">The sequence shown here is derived from an EMBL/GenBank/DDBJ whole genome shotgun (WGS) entry which is preliminary data.</text>
</comment>
<name>A0A5M6CCJ4_9FLAO</name>
<dbReference type="Proteomes" id="UP000325141">
    <property type="component" value="Unassembled WGS sequence"/>
</dbReference>
<reference evidence="1 2" key="1">
    <citation type="submission" date="2019-09" db="EMBL/GenBank/DDBJ databases">
        <title>Genome sequence and assembly of Flavobacterium sp.</title>
        <authorList>
            <person name="Chhetri G."/>
        </authorList>
    </citation>
    <scope>NUCLEOTIDE SEQUENCE [LARGE SCALE GENOMIC DNA]</scope>
    <source>
        <strain evidence="1 2">SNL9</strain>
    </source>
</reference>
<evidence type="ECO:0000313" key="1">
    <source>
        <dbReference type="EMBL" id="KAA5532781.1"/>
    </source>
</evidence>
<dbReference type="RefSeq" id="WP_150013973.1">
    <property type="nucleotide sequence ID" value="NZ_VWSG01000011.1"/>
</dbReference>
<dbReference type="EMBL" id="VWSG01000011">
    <property type="protein sequence ID" value="KAA5532781.1"/>
    <property type="molecule type" value="Genomic_DNA"/>
</dbReference>
<organism evidence="1 2">
    <name type="scientific">Paenimyroides baculatum</name>
    <dbReference type="NCBI Taxonomy" id="2608000"/>
    <lineage>
        <taxon>Bacteria</taxon>
        <taxon>Pseudomonadati</taxon>
        <taxon>Bacteroidota</taxon>
        <taxon>Flavobacteriia</taxon>
        <taxon>Flavobacteriales</taxon>
        <taxon>Flavobacteriaceae</taxon>
        <taxon>Paenimyroides</taxon>
    </lineage>
</organism>
<evidence type="ECO:0000313" key="2">
    <source>
        <dbReference type="Proteomes" id="UP000325141"/>
    </source>
</evidence>
<keyword evidence="2" id="KW-1185">Reference proteome</keyword>
<gene>
    <name evidence="1" type="ORF">F0460_13125</name>
</gene>
<proteinExistence type="predicted"/>
<sequence length="109" mass="12879">MAIKKYTIEYDNWECVIQFNTEKFTEALLNECLNFFVWQYDKKGDLYAEYAKKLAKQVLHLSMDYNKQGIINNFDEEGYPSLKGKDGVKLVSCDTWTFEDDFFTIINAE</sequence>
<dbReference type="AlphaFoldDB" id="A0A5M6CCJ4"/>
<accession>A0A5M6CCJ4</accession>